<gene>
    <name evidence="7" type="ORF">QBC32DRAFT_354712</name>
</gene>
<evidence type="ECO:0000313" key="7">
    <source>
        <dbReference type="EMBL" id="KAK3947343.1"/>
    </source>
</evidence>
<name>A0AAN6SBQ9_9PEZI</name>
<comment type="caution">
    <text evidence="7">The sequence shown here is derived from an EMBL/GenBank/DDBJ whole genome shotgun (WGS) entry which is preliminary data.</text>
</comment>
<proteinExistence type="predicted"/>
<evidence type="ECO:0000256" key="3">
    <source>
        <dbReference type="ARBA" id="ARBA00022989"/>
    </source>
</evidence>
<evidence type="ECO:0008006" key="9">
    <source>
        <dbReference type="Google" id="ProtNLM"/>
    </source>
</evidence>
<reference evidence="7" key="1">
    <citation type="journal article" date="2023" name="Mol. Phylogenet. Evol.">
        <title>Genome-scale phylogeny and comparative genomics of the fungal order Sordariales.</title>
        <authorList>
            <person name="Hensen N."/>
            <person name="Bonometti L."/>
            <person name="Westerberg I."/>
            <person name="Brannstrom I.O."/>
            <person name="Guillou S."/>
            <person name="Cros-Aarteil S."/>
            <person name="Calhoun S."/>
            <person name="Haridas S."/>
            <person name="Kuo A."/>
            <person name="Mondo S."/>
            <person name="Pangilinan J."/>
            <person name="Riley R."/>
            <person name="LaButti K."/>
            <person name="Andreopoulos B."/>
            <person name="Lipzen A."/>
            <person name="Chen C."/>
            <person name="Yan M."/>
            <person name="Daum C."/>
            <person name="Ng V."/>
            <person name="Clum A."/>
            <person name="Steindorff A."/>
            <person name="Ohm R.A."/>
            <person name="Martin F."/>
            <person name="Silar P."/>
            <person name="Natvig D.O."/>
            <person name="Lalanne C."/>
            <person name="Gautier V."/>
            <person name="Ament-Velasquez S.L."/>
            <person name="Kruys A."/>
            <person name="Hutchinson M.I."/>
            <person name="Powell A.J."/>
            <person name="Barry K."/>
            <person name="Miller A.N."/>
            <person name="Grigoriev I.V."/>
            <person name="Debuchy R."/>
            <person name="Gladieux P."/>
            <person name="Hiltunen Thoren M."/>
            <person name="Johannesson H."/>
        </authorList>
    </citation>
    <scope>NUCLEOTIDE SEQUENCE</scope>
    <source>
        <strain evidence="7">CBS 626.80</strain>
    </source>
</reference>
<keyword evidence="4 6" id="KW-0472">Membrane</keyword>
<protein>
    <recommendedName>
        <fullName evidence="9">RTA1 domain protein</fullName>
    </recommendedName>
</protein>
<feature type="transmembrane region" description="Helical" evidence="6">
    <location>
        <begin position="44"/>
        <end position="63"/>
    </location>
</feature>
<keyword evidence="2 6" id="KW-0812">Transmembrane</keyword>
<feature type="transmembrane region" description="Helical" evidence="6">
    <location>
        <begin position="156"/>
        <end position="175"/>
    </location>
</feature>
<keyword evidence="8" id="KW-1185">Reference proteome</keyword>
<dbReference type="EMBL" id="MU859369">
    <property type="protein sequence ID" value="KAK3947343.1"/>
    <property type="molecule type" value="Genomic_DNA"/>
</dbReference>
<comment type="subcellular location">
    <subcellularLocation>
        <location evidence="1">Membrane</location>
        <topology evidence="1">Multi-pass membrane protein</topology>
    </subcellularLocation>
</comment>
<dbReference type="AlphaFoldDB" id="A0AAN6SBQ9"/>
<evidence type="ECO:0000256" key="6">
    <source>
        <dbReference type="SAM" id="Phobius"/>
    </source>
</evidence>
<sequence>MSDGKYVDGSIYFYAPNKGAPVFFAVAFGASGIWHLYQCLHYKSWILTGFYVSCAVLFTAGFIVRELGAFDYGDLVKFIVTTCLVYAAPPIAELANYNILGRVLYYAPYHSPIHPGRVITTFAFISTIVEVLNGQGASLSANQSLPRRKQDIGRNLLKAALLIQVVVIALFLLLAGVFHRRCRRGGIRSAKLENVLWTLYASTILLTIRTIFRVVEYRSIADLHYGDRSVDPMSFSPIIRYEWFFYVFEASLMLINQVLMNVRHPRRYLPKSTKTYLSARDGKTEVTGTGYSEKRPFLVTLVDPFDLAGLIKGTKKNVKFWEEEDGHKDGKPESQTVKAKEPAGDDVEVAR</sequence>
<dbReference type="PANTHER" id="PTHR31465:SF13">
    <property type="entry name" value="RTA1 DOMAIN PROTEIN-RELATED"/>
    <property type="match status" value="1"/>
</dbReference>
<dbReference type="Proteomes" id="UP001303222">
    <property type="component" value="Unassembled WGS sequence"/>
</dbReference>
<evidence type="ECO:0000313" key="8">
    <source>
        <dbReference type="Proteomes" id="UP001303222"/>
    </source>
</evidence>
<organism evidence="7 8">
    <name type="scientific">Pseudoneurospora amorphoporcata</name>
    <dbReference type="NCBI Taxonomy" id="241081"/>
    <lineage>
        <taxon>Eukaryota</taxon>
        <taxon>Fungi</taxon>
        <taxon>Dikarya</taxon>
        <taxon>Ascomycota</taxon>
        <taxon>Pezizomycotina</taxon>
        <taxon>Sordariomycetes</taxon>
        <taxon>Sordariomycetidae</taxon>
        <taxon>Sordariales</taxon>
        <taxon>Sordariaceae</taxon>
        <taxon>Pseudoneurospora</taxon>
    </lineage>
</organism>
<feature type="region of interest" description="Disordered" evidence="5">
    <location>
        <begin position="322"/>
        <end position="351"/>
    </location>
</feature>
<dbReference type="PANTHER" id="PTHR31465">
    <property type="entry name" value="PROTEIN RTA1-RELATED"/>
    <property type="match status" value="1"/>
</dbReference>
<dbReference type="InterPro" id="IPR007568">
    <property type="entry name" value="RTA1"/>
</dbReference>
<dbReference type="Pfam" id="PF04479">
    <property type="entry name" value="RTA1"/>
    <property type="match status" value="1"/>
</dbReference>
<accession>A0AAN6SBQ9</accession>
<evidence type="ECO:0000256" key="4">
    <source>
        <dbReference type="ARBA" id="ARBA00023136"/>
    </source>
</evidence>
<feature type="transmembrane region" description="Helical" evidence="6">
    <location>
        <begin position="75"/>
        <end position="97"/>
    </location>
</feature>
<reference evidence="7" key="2">
    <citation type="submission" date="2023-06" db="EMBL/GenBank/DDBJ databases">
        <authorList>
            <consortium name="Lawrence Berkeley National Laboratory"/>
            <person name="Mondo S.J."/>
            <person name="Hensen N."/>
            <person name="Bonometti L."/>
            <person name="Westerberg I."/>
            <person name="Brannstrom I.O."/>
            <person name="Guillou S."/>
            <person name="Cros-Aarteil S."/>
            <person name="Calhoun S."/>
            <person name="Haridas S."/>
            <person name="Kuo A."/>
            <person name="Pangilinan J."/>
            <person name="Riley R."/>
            <person name="Labutti K."/>
            <person name="Andreopoulos B."/>
            <person name="Lipzen A."/>
            <person name="Chen C."/>
            <person name="Yanf M."/>
            <person name="Daum C."/>
            <person name="Ng V."/>
            <person name="Clum A."/>
            <person name="Steindorff A."/>
            <person name="Ohm R."/>
            <person name="Martin F."/>
            <person name="Silar P."/>
            <person name="Natvig D."/>
            <person name="Lalanne C."/>
            <person name="Gautier V."/>
            <person name="Ament-Velasquez S.L."/>
            <person name="Kruys A."/>
            <person name="Hutchinson M.I."/>
            <person name="Powell A.J."/>
            <person name="Barry K."/>
            <person name="Miller A.N."/>
            <person name="Grigoriev I.V."/>
            <person name="Debuchy R."/>
            <person name="Gladieux P."/>
            <person name="Thoren M.H."/>
            <person name="Johannesson H."/>
        </authorList>
    </citation>
    <scope>NUCLEOTIDE SEQUENCE</scope>
    <source>
        <strain evidence="7">CBS 626.80</strain>
    </source>
</reference>
<keyword evidence="3 6" id="KW-1133">Transmembrane helix</keyword>
<dbReference type="GO" id="GO:0016020">
    <property type="term" value="C:membrane"/>
    <property type="evidence" value="ECO:0007669"/>
    <property type="project" value="UniProtKB-SubCell"/>
</dbReference>
<evidence type="ECO:0000256" key="2">
    <source>
        <dbReference type="ARBA" id="ARBA00022692"/>
    </source>
</evidence>
<feature type="transmembrane region" description="Helical" evidence="6">
    <location>
        <begin position="20"/>
        <end position="37"/>
    </location>
</feature>
<evidence type="ECO:0000256" key="1">
    <source>
        <dbReference type="ARBA" id="ARBA00004141"/>
    </source>
</evidence>
<evidence type="ECO:0000256" key="5">
    <source>
        <dbReference type="SAM" id="MobiDB-lite"/>
    </source>
</evidence>